<accession>A0AC61NP97</accession>
<protein>
    <submittedName>
        <fullName evidence="1">Prolyl oligopeptidase family serine peptidase</fullName>
    </submittedName>
</protein>
<proteinExistence type="predicted"/>
<gene>
    <name evidence="1" type="ORF">K4L44_07550</name>
</gene>
<reference evidence="1" key="1">
    <citation type="submission" date="2021-08" db="EMBL/GenBank/DDBJ databases">
        <title>Novel anaerobic bacterium isolated from sea squirt in East Sea, Republic of Korea.</title>
        <authorList>
            <person name="Nguyen T.H."/>
            <person name="Li Z."/>
            <person name="Lee Y.-J."/>
            <person name="Ko J."/>
            <person name="Kim S.-G."/>
        </authorList>
    </citation>
    <scope>NUCLEOTIDE SEQUENCE</scope>
    <source>
        <strain evidence="1">KCTC 25031</strain>
    </source>
</reference>
<sequence length="839" mass="96165">MNRIFTCIVALLLSQQLSVAQDKNTETKPWNIANLGVVHLPAFSSQGDINFKKTTFKKVLPTNHTAFDQISNNATLPWTRVQEESVASNIKKKNNLYLLETNINCHRWSDSKLELTVNNPVKVYLDQKMVKSYEDTAKTTLSIPMKLTLGGHHLTVVMANYQEAPLFTSTLKVDDSKLAYATTNSSYKRVLSLSDLLDGTKIVGASISPSGKYYRFILNDMKDGKSHYRYQIRELKTNRVVKEWRYESLVSWRWVKNSDLIVYGKKSTKGYDILSYNPVTSETKLVYEGIEKLYSFYISDNFHRIIYSKKTNKEKKTDLKRIYTPDDRIAGYRNRYGLRMIDLNSLQDIQLTSGYLTTSLQDISNDGKKILFSTVQQDCDAFPFYRTKVYEMNLNTFKLDTLYNEADGGISVNYTPDDSKLLVQAGATVFKGIGKNIQTSFKPNSYDSQLFLWNRTTKKVTPITKNFDPSIDSYTWTDKTNLYLLASNKDKKSLYHYDLKKNHFEELPTDIDVISQFSINKKGNQIIYYGSSITKDKEVYLYNIKSKKNRCIAKSANVTNEHLLLGKTEEFNFKNHNNVDISGRVYYPPYYDKTKKYPVIVYYYGGTSPTVRSFGGRYPKNLWAARGYMVYVLQPSGATGFGQNFSSYHVNGWGKDAIEDIIAGTKQFLKAHPSADAKNVGCIGASYGGFTTMMLQTRTDIFKTAISHAGISDITSYWGEGYWGYSYSTVAAAGSYPWNNKDLFVKQSPLYRADKFKNSILLIHGTADTNVPVGESKQYYLALKLLKKDAEMVLVDGENHWIMDYKKRKQWHQTIVSWFDFKLKGEKEQWESLYPAKQL</sequence>
<keyword evidence="2" id="KW-1185">Reference proteome</keyword>
<name>A0AC61NP97_9BACT</name>
<evidence type="ECO:0000313" key="1">
    <source>
        <dbReference type="EMBL" id="QZE15677.1"/>
    </source>
</evidence>
<organism evidence="1 2">
    <name type="scientific">Halosquirtibacter laminarini</name>
    <dbReference type="NCBI Taxonomy" id="3374600"/>
    <lineage>
        <taxon>Bacteria</taxon>
        <taxon>Pseudomonadati</taxon>
        <taxon>Bacteroidota</taxon>
        <taxon>Bacteroidia</taxon>
        <taxon>Marinilabiliales</taxon>
        <taxon>Prolixibacteraceae</taxon>
        <taxon>Halosquirtibacter</taxon>
    </lineage>
</organism>
<dbReference type="EMBL" id="CP081303">
    <property type="protein sequence ID" value="QZE15677.1"/>
    <property type="molecule type" value="Genomic_DNA"/>
</dbReference>
<evidence type="ECO:0000313" key="2">
    <source>
        <dbReference type="Proteomes" id="UP000826212"/>
    </source>
</evidence>
<dbReference type="Proteomes" id="UP000826212">
    <property type="component" value="Chromosome"/>
</dbReference>